<protein>
    <submittedName>
        <fullName evidence="1">Uncharacterized protein</fullName>
    </submittedName>
</protein>
<accession>A0ACC3BKT7</accession>
<dbReference type="Proteomes" id="UP000798662">
    <property type="component" value="Chromosome 1"/>
</dbReference>
<gene>
    <name evidence="1" type="ORF">I4F81_001128</name>
</gene>
<reference evidence="1" key="1">
    <citation type="submission" date="2019-11" db="EMBL/GenBank/DDBJ databases">
        <title>Nori genome reveals adaptations in red seaweeds to the harsh intertidal environment.</title>
        <authorList>
            <person name="Wang D."/>
            <person name="Mao Y."/>
        </authorList>
    </citation>
    <scope>NUCLEOTIDE SEQUENCE</scope>
    <source>
        <tissue evidence="1">Gametophyte</tissue>
    </source>
</reference>
<organism evidence="1 2">
    <name type="scientific">Pyropia yezoensis</name>
    <name type="common">Susabi-nori</name>
    <name type="synonym">Porphyra yezoensis</name>
    <dbReference type="NCBI Taxonomy" id="2788"/>
    <lineage>
        <taxon>Eukaryota</taxon>
        <taxon>Rhodophyta</taxon>
        <taxon>Bangiophyceae</taxon>
        <taxon>Bangiales</taxon>
        <taxon>Bangiaceae</taxon>
        <taxon>Pyropia</taxon>
    </lineage>
</organism>
<evidence type="ECO:0000313" key="2">
    <source>
        <dbReference type="Proteomes" id="UP000798662"/>
    </source>
</evidence>
<keyword evidence="2" id="KW-1185">Reference proteome</keyword>
<dbReference type="EMBL" id="CM020618">
    <property type="protein sequence ID" value="KAK1858527.1"/>
    <property type="molecule type" value="Genomic_DNA"/>
</dbReference>
<evidence type="ECO:0000313" key="1">
    <source>
        <dbReference type="EMBL" id="KAK1858527.1"/>
    </source>
</evidence>
<name>A0ACC3BKT7_PYRYE</name>
<sequence>MSLLLRVARLTGPGRGSLRLTRPPAGLPPLVGGNQAAAPPATAAATRTSASVAGAGGSVRGVGGGAGAGGGRAFPPRHSTRGGGRPGGRVGAGGGGGGRGGGRGGGGRGGGGGGGGGAGRPALPPDVRVLLIGADGARLGTVTGAEAVAAGRAAGLDAVIVGGGGDGGGVAPPPPLVVRLMDLAAAEAAAAARAVAGAEKAAAAARASRKANAVKELRVSPSIGEADLGVKLRAARAFLESGRRVRLYVIFRRGQAGLADAARALLASLPPRLADVGTVQPRVDRRPPAAAAGVDADGGEAPRKREPLEVMLLPIKKKRGGGKGKGGDGAEGGGATGTEGGG</sequence>
<proteinExistence type="predicted"/>
<comment type="caution">
    <text evidence="1">The sequence shown here is derived from an EMBL/GenBank/DDBJ whole genome shotgun (WGS) entry which is preliminary data.</text>
</comment>